<dbReference type="Proteomes" id="UP001241110">
    <property type="component" value="Unassembled WGS sequence"/>
</dbReference>
<dbReference type="RefSeq" id="WP_313985205.1">
    <property type="nucleotide sequence ID" value="NZ_JASJOS010000014.1"/>
</dbReference>
<evidence type="ECO:0000313" key="2">
    <source>
        <dbReference type="Proteomes" id="UP001241110"/>
    </source>
</evidence>
<dbReference type="AlphaFoldDB" id="A0AAE3QVC1"/>
<gene>
    <name evidence="1" type="ORF">QNI16_27145</name>
</gene>
<dbReference type="EMBL" id="JASJOS010000014">
    <property type="protein sequence ID" value="MDJ1484205.1"/>
    <property type="molecule type" value="Genomic_DNA"/>
</dbReference>
<organism evidence="1 2">
    <name type="scientific">Xanthocytophaga flava</name>
    <dbReference type="NCBI Taxonomy" id="3048013"/>
    <lineage>
        <taxon>Bacteria</taxon>
        <taxon>Pseudomonadati</taxon>
        <taxon>Bacteroidota</taxon>
        <taxon>Cytophagia</taxon>
        <taxon>Cytophagales</taxon>
        <taxon>Rhodocytophagaceae</taxon>
        <taxon>Xanthocytophaga</taxon>
    </lineage>
</organism>
<name>A0AAE3QVC1_9BACT</name>
<sequence>MIKILLLSLPIRHRQWGLLVFALLATILVQAQDWQPKVVPPSPNAASLGVFGNVPVSLYTGLPNVTIPIYTIQYRDITLPISLSYHAQGVKVDQEASLVGLNWALMAGGTITRTIRGYDDIMDDNFRIGYPYVTDEVLAAYQETLPIAEGYGYHNQNVLDYTPDIFYYNIGGQSGKFILDKITSPPAGQKITIKGIPLDAQKISITYYSNSTPTVPTNLPGYWEIITADGMKYRFETKEFTFTRRSESGYAGPTGADADCISNNRTLVALEDYYHDYVYPNKDSKQVGSWQLDKITSISGASIDLTYDMESDYASLAPLMRTERNSGSFITSGDGTTTYSSQLITKERLLKQITFGDSKVEFITENRADIAYVAPFTLSGGQYFTPKIPQRLKQIKISNPSGFTKLFDFGYGYFNEGKSQEFLRLKLVSLLESNEKKHQFMYDERMPLPSKNSFDKDHWGYYNGPWDNYNKALTQMPVMRYQAPTSQNYVLLNPSRNGRENFAIRRPDQGVVDQTSGQKDYPYLKAGILTRVVYPTGGFTNFDYEPNSYEQTYMDDDDDSWHLTTLTQTNGESAVIEIAKPTFAKMTLTGSSQAPISFYNTSERPVFLVPVEGTSGSTIGIGNLTKDCGPTPPGNTDASWQYYCNKINYSTNGYTIQIPAGKYKIVVRDFYSNGSVSSTTDAYLLSLQAVITYLDFDKSATRIGGGLRIKRTSDQADSDVSKAIIRNYSYTTTVYGNNGPEEKSTGLLMSNVVKYCFPVDYTDELNVIYRGYQFYSSTTYPLSSTAQGSTIGYSKVTMSIGANGELGSEIYEYKNESDPIRTPSANNRIIFFADLPNRDDNNMNGFLQQKTVFENRNGILRILQRMESSYLSSVVKSVTSYKMIGTWKTFTTNSRWQYQTTKKETSYVYDSQGNVKNIVALTNSYSDNPLHYLPTRSETTGGDGKTLVSITTYPEDYPAGTPFIDGMKTSFLHALPIESVSYQVNADNTTSILSGQITTYQTACSICKDQTFLLETASPVALANFKFSNRAVGQLPFGNTTATGFAIDDKYQSRISYSYDSFANIRQLSKPSDIPLIYLWGYGHQYPVAEIKNATYQQVLNAIGGQSVVDDIAQSPTIDDYLDDLAKLRTIPKAMVSTYTYLPLIGVKTVSGVDGKTLTYEYDSLQRLRVIRDQKGYIVKQYRYHYQGQPALE</sequence>
<protein>
    <recommendedName>
        <fullName evidence="3">YD repeat-containing protein</fullName>
    </recommendedName>
</protein>
<proteinExistence type="predicted"/>
<evidence type="ECO:0000313" key="1">
    <source>
        <dbReference type="EMBL" id="MDJ1484205.1"/>
    </source>
</evidence>
<accession>A0AAE3QVC1</accession>
<reference evidence="1" key="1">
    <citation type="submission" date="2023-05" db="EMBL/GenBank/DDBJ databases">
        <authorList>
            <person name="Zhang X."/>
        </authorList>
    </citation>
    <scope>NUCLEOTIDE SEQUENCE</scope>
    <source>
        <strain evidence="1">YF14B1</strain>
    </source>
</reference>
<comment type="caution">
    <text evidence="1">The sequence shown here is derived from an EMBL/GenBank/DDBJ whole genome shotgun (WGS) entry which is preliminary data.</text>
</comment>
<evidence type="ECO:0008006" key="3">
    <source>
        <dbReference type="Google" id="ProtNLM"/>
    </source>
</evidence>